<name>A0A4P7NMC4_PYROR</name>
<protein>
    <recommendedName>
        <fullName evidence="4">ATPase AAA-type core domain-containing protein</fullName>
    </recommendedName>
</protein>
<dbReference type="EMBL" id="CP034208">
    <property type="protein sequence ID" value="QBZ63357.1"/>
    <property type="molecule type" value="Genomic_DNA"/>
</dbReference>
<sequence length="287" mass="31538">MDKLHWTIMRKSVVPSVRPVISFDASLTNVAYSWTLACPCFKFPGIAFVFGVGLSPCFMHASIRLSNPERLDALCQRQEQMAQKDADVLNEAQVAWCGRSILKFSRIALGTSGEQDSCYFVELMTDNLAASPGAKTLTAECVADKLRKPLMLEYHKGILIMTTNRADTIDLASKSRIHQALHYPELSLSLKSNLWKQFSVPTGCSSNFTRTSAQDRTTSASASIKALSSPPPSMPSSLRLPNNQVSQMGFSADENAKHQSTFGICKRKSVLDRLLSLQLVQEVAMAG</sequence>
<dbReference type="AlphaFoldDB" id="A0A4P7NMC4"/>
<evidence type="ECO:0000313" key="3">
    <source>
        <dbReference type="Proteomes" id="UP000294847"/>
    </source>
</evidence>
<evidence type="ECO:0000313" key="2">
    <source>
        <dbReference type="EMBL" id="QBZ63357.1"/>
    </source>
</evidence>
<accession>A0A4P7NMC4</accession>
<dbReference type="Proteomes" id="UP000294847">
    <property type="component" value="Chromosome 5"/>
</dbReference>
<evidence type="ECO:0000256" key="1">
    <source>
        <dbReference type="SAM" id="MobiDB-lite"/>
    </source>
</evidence>
<reference evidence="2 3" key="1">
    <citation type="journal article" date="2019" name="Mol. Biol. Evol.">
        <title>Blast fungal genomes show frequent chromosomal changes, gene gains and losses, and effector gene turnover.</title>
        <authorList>
            <person name="Gomez Luciano L.B."/>
            <person name="Jason Tsai I."/>
            <person name="Chuma I."/>
            <person name="Tosa Y."/>
            <person name="Chen Y.H."/>
            <person name="Li J.Y."/>
            <person name="Li M.Y."/>
            <person name="Jade Lu M.Y."/>
            <person name="Nakayashiki H."/>
            <person name="Li W.H."/>
        </authorList>
    </citation>
    <scope>NUCLEOTIDE SEQUENCE [LARGE SCALE GENOMIC DNA]</scope>
    <source>
        <strain evidence="2">MZ5-1-6</strain>
    </source>
</reference>
<evidence type="ECO:0008006" key="4">
    <source>
        <dbReference type="Google" id="ProtNLM"/>
    </source>
</evidence>
<feature type="compositionally biased region" description="Polar residues" evidence="1">
    <location>
        <begin position="209"/>
        <end position="222"/>
    </location>
</feature>
<gene>
    <name evidence="2" type="ORF">PoMZ_12255</name>
</gene>
<proteinExistence type="predicted"/>
<organism evidence="2 3">
    <name type="scientific">Pyricularia oryzae</name>
    <name type="common">Rice blast fungus</name>
    <name type="synonym">Magnaporthe oryzae</name>
    <dbReference type="NCBI Taxonomy" id="318829"/>
    <lineage>
        <taxon>Eukaryota</taxon>
        <taxon>Fungi</taxon>
        <taxon>Dikarya</taxon>
        <taxon>Ascomycota</taxon>
        <taxon>Pezizomycotina</taxon>
        <taxon>Sordariomycetes</taxon>
        <taxon>Sordariomycetidae</taxon>
        <taxon>Magnaporthales</taxon>
        <taxon>Pyriculariaceae</taxon>
        <taxon>Pyricularia</taxon>
    </lineage>
</organism>
<dbReference type="PANTHER" id="PTHR46411">
    <property type="entry name" value="FAMILY ATPASE, PUTATIVE-RELATED"/>
    <property type="match status" value="1"/>
</dbReference>
<feature type="region of interest" description="Disordered" evidence="1">
    <location>
        <begin position="209"/>
        <end position="241"/>
    </location>
</feature>
<dbReference type="PANTHER" id="PTHR46411:SF3">
    <property type="entry name" value="AAA+ ATPASE DOMAIN-CONTAINING PROTEIN"/>
    <property type="match status" value="1"/>
</dbReference>